<accession>A0ABX6LT49</accession>
<proteinExistence type="predicted"/>
<reference evidence="1 2" key="1">
    <citation type="submission" date="2020-04" db="EMBL/GenBank/DDBJ databases">
        <title>Plant growth promoting and environmental Bacillus: genomic and epigenetic comparison.</title>
        <authorList>
            <person name="Reva O.N."/>
            <person name="Lutz S."/>
            <person name="Ahrens C.H."/>
        </authorList>
    </citation>
    <scope>NUCLEOTIDE SEQUENCE [LARGE SCALE GENOMIC DNA]</scope>
    <source>
        <strain evidence="1 2">UCMB5075</strain>
    </source>
</reference>
<organism evidence="1 2">
    <name type="scientific">Bacillus mojavensis</name>
    <dbReference type="NCBI Taxonomy" id="72360"/>
    <lineage>
        <taxon>Bacteria</taxon>
        <taxon>Bacillati</taxon>
        <taxon>Bacillota</taxon>
        <taxon>Bacilli</taxon>
        <taxon>Bacillales</taxon>
        <taxon>Bacillaceae</taxon>
        <taxon>Bacillus</taxon>
    </lineage>
</organism>
<dbReference type="EMBL" id="CP051464">
    <property type="protein sequence ID" value="QJC95061.1"/>
    <property type="molecule type" value="Genomic_DNA"/>
</dbReference>
<keyword evidence="2" id="KW-1185">Reference proteome</keyword>
<evidence type="ECO:0000313" key="2">
    <source>
        <dbReference type="Proteomes" id="UP000501048"/>
    </source>
</evidence>
<dbReference type="InterPro" id="IPR018579">
    <property type="entry name" value="Restrct_endonuc_II_LlaJI"/>
</dbReference>
<dbReference type="Pfam" id="PF09563">
    <property type="entry name" value="RE_LlaJI"/>
    <property type="match status" value="1"/>
</dbReference>
<dbReference type="Proteomes" id="UP000501048">
    <property type="component" value="Chromosome"/>
</dbReference>
<name>A0ABX6LT49_BACMO</name>
<gene>
    <name evidence="1" type="primary">bsuRC</name>
    <name evidence="1" type="ORF">HC660_05570</name>
</gene>
<sequence>MMKNIFLVEQQFYGIHFLRSIFDNHYLGLLKTKKICIEDESKNIIKFQFVGFLIYKDKLIFIVPKYLKEYATNENYLFNKMKVILKVMERYGKYNKVTDKDFDFIEDTTYTQSNNIFSVAKFIIDDYLKFGLYQKNKNNINLNGNGEILWNRTVNEIEPIFSNGTPHYFNKYTLHKFNDDSNLIIELHKWAISFSYHYFGELLGVNKLIINPPYSLSILGSEGFIRHVINKELNQTFVDHKIHLLKAILAIIDFFFEGPDERINLFGIKSFAHVWEKVCAHAFNNCIDKFIDRIPSPTWQELGSPFEIKKESFIPDIITTFKLNKQDYFWILDAKYYDIKFTKNSLINNPSVNDVSKQLLYELAFKQETKHKVMRNIFLFPSNEIGPLPLKVFGHVKLDFISKEPIFLVYLSDEKVYNMFLNKNSFSLNDYSELEDGMMTLLNNN</sequence>
<protein>
    <submittedName>
        <fullName evidence="1">Type II restriction-modification system restriction subunit C</fullName>
    </submittedName>
</protein>
<evidence type="ECO:0000313" key="1">
    <source>
        <dbReference type="EMBL" id="QJC95061.1"/>
    </source>
</evidence>